<dbReference type="RefSeq" id="WP_188924350.1">
    <property type="nucleotide sequence ID" value="NZ_BMQI01000009.1"/>
</dbReference>
<keyword evidence="5" id="KW-0812">Transmembrane</keyword>
<evidence type="ECO:0000259" key="7">
    <source>
        <dbReference type="PROSITE" id="PS50887"/>
    </source>
</evidence>
<evidence type="ECO:0000256" key="5">
    <source>
        <dbReference type="SAM" id="Phobius"/>
    </source>
</evidence>
<dbReference type="GO" id="GO:0052621">
    <property type="term" value="F:diguanylate cyclase activity"/>
    <property type="evidence" value="ECO:0007669"/>
    <property type="project" value="UniProtKB-EC"/>
</dbReference>
<protein>
    <recommendedName>
        <fullName evidence="2">diguanylate cyclase</fullName>
        <ecNumber evidence="2">2.7.7.65</ecNumber>
    </recommendedName>
</protein>
<dbReference type="Pfam" id="PF00990">
    <property type="entry name" value="GGDEF"/>
    <property type="match status" value="1"/>
</dbReference>
<feature type="transmembrane region" description="Helical" evidence="5">
    <location>
        <begin position="7"/>
        <end position="25"/>
    </location>
</feature>
<dbReference type="NCBIfam" id="TIGR00254">
    <property type="entry name" value="GGDEF"/>
    <property type="match status" value="1"/>
</dbReference>
<dbReference type="CDD" id="cd01949">
    <property type="entry name" value="GGDEF"/>
    <property type="match status" value="1"/>
</dbReference>
<dbReference type="InterPro" id="IPR029787">
    <property type="entry name" value="Nucleotide_cyclase"/>
</dbReference>
<dbReference type="SMART" id="SM00267">
    <property type="entry name" value="GGDEF"/>
    <property type="match status" value="1"/>
</dbReference>
<dbReference type="PANTHER" id="PTHR45138:SF9">
    <property type="entry name" value="DIGUANYLATE CYCLASE DGCM-RELATED"/>
    <property type="match status" value="1"/>
</dbReference>
<dbReference type="InterPro" id="IPR003660">
    <property type="entry name" value="HAMP_dom"/>
</dbReference>
<dbReference type="CDD" id="cd06225">
    <property type="entry name" value="HAMP"/>
    <property type="match status" value="1"/>
</dbReference>
<dbReference type="GO" id="GO:1902201">
    <property type="term" value="P:negative regulation of bacterial-type flagellum-dependent cell motility"/>
    <property type="evidence" value="ECO:0007669"/>
    <property type="project" value="TreeGrafter"/>
</dbReference>
<dbReference type="Proteomes" id="UP001139408">
    <property type="component" value="Unassembled WGS sequence"/>
</dbReference>
<dbReference type="InterPro" id="IPR043128">
    <property type="entry name" value="Rev_trsase/Diguanyl_cyclase"/>
</dbReference>
<reference evidence="8" key="1">
    <citation type="submission" date="2022-01" db="EMBL/GenBank/DDBJ databases">
        <title>Whole genome-based taxonomy of the Shewanellaceae.</title>
        <authorList>
            <person name="Martin-Rodriguez A.J."/>
        </authorList>
    </citation>
    <scope>NUCLEOTIDE SEQUENCE</scope>
    <source>
        <strain evidence="8">DSM 23803</strain>
    </source>
</reference>
<evidence type="ECO:0000259" key="6">
    <source>
        <dbReference type="PROSITE" id="PS50885"/>
    </source>
</evidence>
<dbReference type="GO" id="GO:0007165">
    <property type="term" value="P:signal transduction"/>
    <property type="evidence" value="ECO:0007669"/>
    <property type="project" value="InterPro"/>
</dbReference>
<name>A0A9X1Z329_9GAMM</name>
<gene>
    <name evidence="8" type="ORF">L2749_05660</name>
</gene>
<dbReference type="PROSITE" id="PS50887">
    <property type="entry name" value="GGDEF"/>
    <property type="match status" value="1"/>
</dbReference>
<dbReference type="PANTHER" id="PTHR45138">
    <property type="entry name" value="REGULATORY COMPONENTS OF SENSORY TRANSDUCTION SYSTEM"/>
    <property type="match status" value="1"/>
</dbReference>
<dbReference type="GO" id="GO:0005886">
    <property type="term" value="C:plasma membrane"/>
    <property type="evidence" value="ECO:0007669"/>
    <property type="project" value="TreeGrafter"/>
</dbReference>
<evidence type="ECO:0000256" key="3">
    <source>
        <dbReference type="ARBA" id="ARBA00034247"/>
    </source>
</evidence>
<keyword evidence="8" id="KW-0808">Transferase</keyword>
<keyword evidence="9" id="KW-1185">Reference proteome</keyword>
<proteinExistence type="predicted"/>
<comment type="cofactor">
    <cofactor evidence="1">
        <name>Mg(2+)</name>
        <dbReference type="ChEBI" id="CHEBI:18420"/>
    </cofactor>
</comment>
<accession>A0A9X1Z329</accession>
<comment type="catalytic activity">
    <reaction evidence="3">
        <text>2 GTP = 3',3'-c-di-GMP + 2 diphosphate</text>
        <dbReference type="Rhea" id="RHEA:24898"/>
        <dbReference type="ChEBI" id="CHEBI:33019"/>
        <dbReference type="ChEBI" id="CHEBI:37565"/>
        <dbReference type="ChEBI" id="CHEBI:58805"/>
        <dbReference type="EC" id="2.7.7.65"/>
    </reaction>
</comment>
<dbReference type="GO" id="GO:0043709">
    <property type="term" value="P:cell adhesion involved in single-species biofilm formation"/>
    <property type="evidence" value="ECO:0007669"/>
    <property type="project" value="TreeGrafter"/>
</dbReference>
<feature type="domain" description="GGDEF" evidence="7">
    <location>
        <begin position="403"/>
        <end position="540"/>
    </location>
</feature>
<dbReference type="InterPro" id="IPR050469">
    <property type="entry name" value="Diguanylate_Cyclase"/>
</dbReference>
<dbReference type="Pfam" id="PF05228">
    <property type="entry name" value="CHASE4"/>
    <property type="match status" value="1"/>
</dbReference>
<dbReference type="EC" id="2.7.7.65" evidence="2"/>
<dbReference type="InterPro" id="IPR007892">
    <property type="entry name" value="CHASE4"/>
</dbReference>
<organism evidence="8 9">
    <name type="scientific">Shewanella algicola</name>
    <dbReference type="NCBI Taxonomy" id="640633"/>
    <lineage>
        <taxon>Bacteria</taxon>
        <taxon>Pseudomonadati</taxon>
        <taxon>Pseudomonadota</taxon>
        <taxon>Gammaproteobacteria</taxon>
        <taxon>Alteromonadales</taxon>
        <taxon>Shewanellaceae</taxon>
        <taxon>Shewanella</taxon>
    </lineage>
</organism>
<keyword evidence="5" id="KW-1133">Transmembrane helix</keyword>
<evidence type="ECO:0000256" key="1">
    <source>
        <dbReference type="ARBA" id="ARBA00001946"/>
    </source>
</evidence>
<evidence type="ECO:0000256" key="2">
    <source>
        <dbReference type="ARBA" id="ARBA00012528"/>
    </source>
</evidence>
<evidence type="ECO:0000313" key="9">
    <source>
        <dbReference type="Proteomes" id="UP001139408"/>
    </source>
</evidence>
<dbReference type="FunFam" id="3.30.70.270:FF:000001">
    <property type="entry name" value="Diguanylate cyclase domain protein"/>
    <property type="match status" value="1"/>
</dbReference>
<keyword evidence="4" id="KW-0175">Coiled coil</keyword>
<dbReference type="EMBL" id="JAKILJ010000009">
    <property type="protein sequence ID" value="MCL1104746.1"/>
    <property type="molecule type" value="Genomic_DNA"/>
</dbReference>
<keyword evidence="5" id="KW-0472">Membrane</keyword>
<dbReference type="AlphaFoldDB" id="A0A9X1Z329"/>
<dbReference type="SUPFAM" id="SSF55073">
    <property type="entry name" value="Nucleotide cyclase"/>
    <property type="match status" value="1"/>
</dbReference>
<dbReference type="Gene3D" id="6.10.340.10">
    <property type="match status" value="1"/>
</dbReference>
<keyword evidence="8" id="KW-0548">Nucleotidyltransferase</keyword>
<evidence type="ECO:0000256" key="4">
    <source>
        <dbReference type="SAM" id="Coils"/>
    </source>
</evidence>
<dbReference type="Gene3D" id="3.30.70.270">
    <property type="match status" value="1"/>
</dbReference>
<dbReference type="InterPro" id="IPR000160">
    <property type="entry name" value="GGDEF_dom"/>
</dbReference>
<evidence type="ECO:0000313" key="8">
    <source>
        <dbReference type="EMBL" id="MCL1104746.1"/>
    </source>
</evidence>
<dbReference type="PROSITE" id="PS50885">
    <property type="entry name" value="HAMP"/>
    <property type="match status" value="1"/>
</dbReference>
<comment type="caution">
    <text evidence="8">The sequence shown here is derived from an EMBL/GenBank/DDBJ whole genome shotgun (WGS) entry which is preliminary data.</text>
</comment>
<feature type="coiled-coil region" evidence="4">
    <location>
        <begin position="348"/>
        <end position="375"/>
    </location>
</feature>
<feature type="transmembrane region" description="Helical" evidence="5">
    <location>
        <begin position="278"/>
        <end position="298"/>
    </location>
</feature>
<sequence>MTIYKKVVLILTSMVVTLLLAFLLIQKLVIFPTFESLEQQYAKADIDRVEEVILDTIKQLDRQLHDLSSWDDTYNFIEHVNQDFIDSNLEPDTFANLHINLVYFLDTEFQPVWAQTYNFDLDDTDEVKISTNDDDVRQSIFLLKKQLVKLNSLSDDEPKVIRGLFFQNGNPISFSMRPIFNNDEDKMSRGYMILGRTLNQYMVDKFSEQLKKKFKIEVIAKNPLSMSDFSINKYNIDVLSKDMLTITKSYLEDDIPVFKISTEFKRVITKSGQKSLEYALLSLLGIGVFMILLITLLLKNSVFVLLTNLTQQMQGITQSKNYTLRATINSEDEIGILSSEFNNMLTVIESNNNELISANDQIKQANAELETLSLTDPLTQIANRLALDRKLRMEWVALYRTQSPLAIIMIDIDYFKLFNDHYGHLEGDNCLLNIANILTQNTKRPRDLVARFGGEEFTLVLPDTNIQDAVQIAKHIHNDIANSELKHQCSKVSEFVTVSIGIAGVIPSGTSSVGELMEMADKALYVAKQNGRNRIEINELLNP</sequence>
<feature type="domain" description="HAMP" evidence="6">
    <location>
        <begin position="306"/>
        <end position="353"/>
    </location>
</feature>